<keyword evidence="3 6" id="KW-0732">Signal</keyword>
<proteinExistence type="predicted"/>
<dbReference type="SUPFAM" id="SSF89392">
    <property type="entry name" value="Prokaryotic lipoproteins and lipoprotein localization factors"/>
    <property type="match status" value="1"/>
</dbReference>
<dbReference type="Pfam" id="PF09865">
    <property type="entry name" value="DUF2092"/>
    <property type="match status" value="1"/>
</dbReference>
<dbReference type="Proteomes" id="UP000599578">
    <property type="component" value="Unassembled WGS sequence"/>
</dbReference>
<evidence type="ECO:0008006" key="9">
    <source>
        <dbReference type="Google" id="ProtNLM"/>
    </source>
</evidence>
<dbReference type="EMBL" id="BMLT01000008">
    <property type="protein sequence ID" value="GGO84755.1"/>
    <property type="molecule type" value="Genomic_DNA"/>
</dbReference>
<reference evidence="7 8" key="1">
    <citation type="journal article" date="2014" name="Int. J. Syst. Evol. Microbiol.">
        <title>Complete genome sequence of Corynebacterium casei LMG S-19264T (=DSM 44701T), isolated from a smear-ripened cheese.</title>
        <authorList>
            <consortium name="US DOE Joint Genome Institute (JGI-PGF)"/>
            <person name="Walter F."/>
            <person name="Albersmeier A."/>
            <person name="Kalinowski J."/>
            <person name="Ruckert C."/>
        </authorList>
    </citation>
    <scope>NUCLEOTIDE SEQUENCE [LARGE SCALE GENOMIC DNA]</scope>
    <source>
        <strain evidence="7 8">CGMCC 1.7286</strain>
    </source>
</reference>
<keyword evidence="4" id="KW-0653">Protein transport</keyword>
<keyword evidence="2" id="KW-0813">Transport</keyword>
<comment type="caution">
    <text evidence="7">The sequence shown here is derived from an EMBL/GenBank/DDBJ whole genome shotgun (WGS) entry which is preliminary data.</text>
</comment>
<evidence type="ECO:0000256" key="1">
    <source>
        <dbReference type="ARBA" id="ARBA00011245"/>
    </source>
</evidence>
<organism evidence="7 8">
    <name type="scientific">Marinobacterium nitratireducens</name>
    <dbReference type="NCBI Taxonomy" id="518897"/>
    <lineage>
        <taxon>Bacteria</taxon>
        <taxon>Pseudomonadati</taxon>
        <taxon>Pseudomonadota</taxon>
        <taxon>Gammaproteobacteria</taxon>
        <taxon>Oceanospirillales</taxon>
        <taxon>Oceanospirillaceae</taxon>
        <taxon>Marinobacterium</taxon>
    </lineage>
</organism>
<protein>
    <recommendedName>
        <fullName evidence="9">DUF2092 domain-containing protein</fullName>
    </recommendedName>
</protein>
<dbReference type="InterPro" id="IPR029046">
    <property type="entry name" value="LolA/LolB/LppX"/>
</dbReference>
<dbReference type="AlphaFoldDB" id="A0A918DV80"/>
<feature type="signal peptide" evidence="6">
    <location>
        <begin position="1"/>
        <end position="20"/>
    </location>
</feature>
<sequence length="256" mass="28383">MMLRLTAMAALAVASTPLQAAPDIPEGQVVIDSAAEAVLLDACAWLRDAQSFSVQVDIGFDEITTDGARVEYHRQDVVALNRPNHLRIEVEGDQGRRSVYYDGEQVTLYRPGSGYYTRIDAPDSLDATLDMVLNSGIEMPLSDMFYSHPCAGIADHLRTATYGGLHFLGGDRYHHLLLTTDAVDVQMWVANDEVPSIRKVVIAYSRELGTPQYRALFSNWNFAPNIADDIFRFEPSDGDREVPFRAAATDPEEAEQ</sequence>
<dbReference type="Gene3D" id="2.50.20.10">
    <property type="entry name" value="Lipoprotein localisation LolA/LolB/LppX"/>
    <property type="match status" value="1"/>
</dbReference>
<dbReference type="GO" id="GO:0015031">
    <property type="term" value="P:protein transport"/>
    <property type="evidence" value="ECO:0007669"/>
    <property type="project" value="UniProtKB-KW"/>
</dbReference>
<evidence type="ECO:0000256" key="2">
    <source>
        <dbReference type="ARBA" id="ARBA00022448"/>
    </source>
</evidence>
<evidence type="ECO:0000256" key="5">
    <source>
        <dbReference type="SAM" id="MobiDB-lite"/>
    </source>
</evidence>
<evidence type="ECO:0000313" key="7">
    <source>
        <dbReference type="EMBL" id="GGO84755.1"/>
    </source>
</evidence>
<dbReference type="InterPro" id="IPR019207">
    <property type="entry name" value="DUF2092"/>
</dbReference>
<accession>A0A918DV80</accession>
<keyword evidence="8" id="KW-1185">Reference proteome</keyword>
<evidence type="ECO:0000256" key="6">
    <source>
        <dbReference type="SAM" id="SignalP"/>
    </source>
</evidence>
<evidence type="ECO:0000313" key="8">
    <source>
        <dbReference type="Proteomes" id="UP000599578"/>
    </source>
</evidence>
<dbReference type="RefSeq" id="WP_188861579.1">
    <property type="nucleotide sequence ID" value="NZ_BMLT01000008.1"/>
</dbReference>
<feature type="region of interest" description="Disordered" evidence="5">
    <location>
        <begin position="237"/>
        <end position="256"/>
    </location>
</feature>
<name>A0A918DV80_9GAMM</name>
<gene>
    <name evidence="7" type="ORF">GCM10011348_31710</name>
</gene>
<comment type="subunit">
    <text evidence="1">Monomer.</text>
</comment>
<evidence type="ECO:0000256" key="3">
    <source>
        <dbReference type="ARBA" id="ARBA00022729"/>
    </source>
</evidence>
<feature type="chain" id="PRO_5037632326" description="DUF2092 domain-containing protein" evidence="6">
    <location>
        <begin position="21"/>
        <end position="256"/>
    </location>
</feature>
<evidence type="ECO:0000256" key="4">
    <source>
        <dbReference type="ARBA" id="ARBA00022927"/>
    </source>
</evidence>